<feature type="region of interest" description="Disordered" evidence="1">
    <location>
        <begin position="101"/>
        <end position="128"/>
    </location>
</feature>
<name>A0ABP0KEG4_9DINO</name>
<evidence type="ECO:0000313" key="3">
    <source>
        <dbReference type="Proteomes" id="UP001642484"/>
    </source>
</evidence>
<keyword evidence="3" id="KW-1185">Reference proteome</keyword>
<feature type="compositionally biased region" description="Low complexity" evidence="1">
    <location>
        <begin position="112"/>
        <end position="128"/>
    </location>
</feature>
<sequence length="212" mass="23608">MTNPSGLAPQAICVNTVAPLFPRGKEHQFTAGEWNDLRGGSRVVRDIQVYPRHIRETETHQHLHRTAAVKHHLRQMADRSEMLSTYEHDFGFLTRAKPRDFAEPKRTRKNISAPPSRAGSVRSSRSGVKGWTGEYGVDSETHPPFATTSSKLKGFAGTGEPLRLTVAGWGDCRWSASTHPHMVMGMSQKGITLQQTTNIMNLRAPDLPFVAR</sequence>
<gene>
    <name evidence="2" type="ORF">CCMP2556_LOCUS15846</name>
</gene>
<dbReference type="Proteomes" id="UP001642484">
    <property type="component" value="Unassembled WGS sequence"/>
</dbReference>
<proteinExistence type="predicted"/>
<reference evidence="2 3" key="1">
    <citation type="submission" date="2024-02" db="EMBL/GenBank/DDBJ databases">
        <authorList>
            <person name="Chen Y."/>
            <person name="Shah S."/>
            <person name="Dougan E. K."/>
            <person name="Thang M."/>
            <person name="Chan C."/>
        </authorList>
    </citation>
    <scope>NUCLEOTIDE SEQUENCE [LARGE SCALE GENOMIC DNA]</scope>
</reference>
<dbReference type="EMBL" id="CAXAMN010008413">
    <property type="protein sequence ID" value="CAK9025011.1"/>
    <property type="molecule type" value="Genomic_DNA"/>
</dbReference>
<organism evidence="2 3">
    <name type="scientific">Durusdinium trenchii</name>
    <dbReference type="NCBI Taxonomy" id="1381693"/>
    <lineage>
        <taxon>Eukaryota</taxon>
        <taxon>Sar</taxon>
        <taxon>Alveolata</taxon>
        <taxon>Dinophyceae</taxon>
        <taxon>Suessiales</taxon>
        <taxon>Symbiodiniaceae</taxon>
        <taxon>Durusdinium</taxon>
    </lineage>
</organism>
<evidence type="ECO:0000256" key="1">
    <source>
        <dbReference type="SAM" id="MobiDB-lite"/>
    </source>
</evidence>
<accession>A0ABP0KEG4</accession>
<evidence type="ECO:0000313" key="2">
    <source>
        <dbReference type="EMBL" id="CAK9025011.1"/>
    </source>
</evidence>
<comment type="caution">
    <text evidence="2">The sequence shown here is derived from an EMBL/GenBank/DDBJ whole genome shotgun (WGS) entry which is preliminary data.</text>
</comment>
<protein>
    <submittedName>
        <fullName evidence="2">Uncharacterized protein</fullName>
    </submittedName>
</protein>